<dbReference type="Pfam" id="PF00005">
    <property type="entry name" value="ABC_tran"/>
    <property type="match status" value="1"/>
</dbReference>
<dbReference type="EMBL" id="DYZL01000204">
    <property type="protein sequence ID" value="HJH44132.1"/>
    <property type="molecule type" value="Genomic_DNA"/>
</dbReference>
<dbReference type="Proteomes" id="UP000789325">
    <property type="component" value="Unassembled WGS sequence"/>
</dbReference>
<dbReference type="SMART" id="SM00382">
    <property type="entry name" value="AAA"/>
    <property type="match status" value="1"/>
</dbReference>
<organism evidence="5 6">
    <name type="scientific">Rubneribacter badeniensis</name>
    <dbReference type="NCBI Taxonomy" id="2070688"/>
    <lineage>
        <taxon>Bacteria</taxon>
        <taxon>Bacillati</taxon>
        <taxon>Actinomycetota</taxon>
        <taxon>Coriobacteriia</taxon>
        <taxon>Eggerthellales</taxon>
        <taxon>Eggerthellaceae</taxon>
        <taxon>Rubneribacter</taxon>
    </lineage>
</organism>
<feature type="domain" description="ABC transporter" evidence="4">
    <location>
        <begin position="14"/>
        <end position="224"/>
    </location>
</feature>
<dbReference type="AlphaFoldDB" id="A0A9D3AE12"/>
<keyword evidence="3 5" id="KW-0067">ATP-binding</keyword>
<protein>
    <submittedName>
        <fullName evidence="5">ATP-binding cassette domain-containing protein</fullName>
    </submittedName>
</protein>
<comment type="similarity">
    <text evidence="1">Belongs to the ABC transporter superfamily.</text>
</comment>
<dbReference type="GO" id="GO:0005886">
    <property type="term" value="C:plasma membrane"/>
    <property type="evidence" value="ECO:0007669"/>
    <property type="project" value="TreeGrafter"/>
</dbReference>
<dbReference type="GO" id="GO:0016887">
    <property type="term" value="F:ATP hydrolysis activity"/>
    <property type="evidence" value="ECO:0007669"/>
    <property type="project" value="InterPro"/>
</dbReference>
<dbReference type="InterPro" id="IPR003593">
    <property type="entry name" value="AAA+_ATPase"/>
</dbReference>
<dbReference type="InterPro" id="IPR017871">
    <property type="entry name" value="ABC_transporter-like_CS"/>
</dbReference>
<evidence type="ECO:0000313" key="6">
    <source>
        <dbReference type="Proteomes" id="UP000789325"/>
    </source>
</evidence>
<dbReference type="SUPFAM" id="SSF52540">
    <property type="entry name" value="P-loop containing nucleoside triphosphate hydrolases"/>
    <property type="match status" value="1"/>
</dbReference>
<evidence type="ECO:0000256" key="2">
    <source>
        <dbReference type="ARBA" id="ARBA00022741"/>
    </source>
</evidence>
<dbReference type="Gene3D" id="3.40.50.300">
    <property type="entry name" value="P-loop containing nucleotide triphosphate hydrolases"/>
    <property type="match status" value="1"/>
</dbReference>
<dbReference type="PANTHER" id="PTHR24220:SF689">
    <property type="entry name" value="LIPOPROTEIN-RELEASING SYSTEM ATP-BINDING PROTEIN LOLD"/>
    <property type="match status" value="1"/>
</dbReference>
<name>A0A9D3AE12_9ACTN</name>
<dbReference type="PANTHER" id="PTHR24220">
    <property type="entry name" value="IMPORT ATP-BINDING PROTEIN"/>
    <property type="match status" value="1"/>
</dbReference>
<dbReference type="InterPro" id="IPR003439">
    <property type="entry name" value="ABC_transporter-like_ATP-bd"/>
</dbReference>
<accession>A0A9D3AE12</accession>
<reference evidence="5" key="2">
    <citation type="submission" date="2021-09" db="EMBL/GenBank/DDBJ databases">
        <authorList>
            <person name="Gilroy R."/>
        </authorList>
    </citation>
    <scope>NUCLEOTIDE SEQUENCE</scope>
    <source>
        <strain evidence="5">USAMLcec12-2067</strain>
    </source>
</reference>
<dbReference type="PROSITE" id="PS00211">
    <property type="entry name" value="ABC_TRANSPORTER_1"/>
    <property type="match status" value="1"/>
</dbReference>
<gene>
    <name evidence="5" type="ORF">K8V16_10130</name>
</gene>
<dbReference type="PROSITE" id="PS50893">
    <property type="entry name" value="ABC_TRANSPORTER_2"/>
    <property type="match status" value="1"/>
</dbReference>
<proteinExistence type="inferred from homology"/>
<sequence length="224" mass="23645">MCATASALEEPPIIEVDCVHYSYGSKEARTKRSVLKGATAGFRRATMYAVVGASGCGKSTLLSLLGGLDVPKQGEVRFAGEALAAAGLAEHRRRNVSFVFQSYNLIDYLTAAENVSLATKLSPLPLLEKVGIGPDEARRNVLALSGGQQQRVAVARALASEAPVVLADEPTGNLDEETAEGIADILRDTAHRMGKCVICVTHSPALARKADRTFRLAKGKLVGA</sequence>
<dbReference type="GO" id="GO:0005524">
    <property type="term" value="F:ATP binding"/>
    <property type="evidence" value="ECO:0007669"/>
    <property type="project" value="UniProtKB-KW"/>
</dbReference>
<reference evidence="5" key="1">
    <citation type="journal article" date="2021" name="PeerJ">
        <title>Extensive microbial diversity within the chicken gut microbiome revealed by metagenomics and culture.</title>
        <authorList>
            <person name="Gilroy R."/>
            <person name="Ravi A."/>
            <person name="Getino M."/>
            <person name="Pursley I."/>
            <person name="Horton D.L."/>
            <person name="Alikhan N.F."/>
            <person name="Baker D."/>
            <person name="Gharbi K."/>
            <person name="Hall N."/>
            <person name="Watson M."/>
            <person name="Adriaenssens E.M."/>
            <person name="Foster-Nyarko E."/>
            <person name="Jarju S."/>
            <person name="Secka A."/>
            <person name="Antonio M."/>
            <person name="Oren A."/>
            <person name="Chaudhuri R.R."/>
            <person name="La Ragione R."/>
            <person name="Hildebrand F."/>
            <person name="Pallen M.J."/>
        </authorList>
    </citation>
    <scope>NUCLEOTIDE SEQUENCE</scope>
    <source>
        <strain evidence="5">USAMLcec12-2067</strain>
    </source>
</reference>
<evidence type="ECO:0000313" key="5">
    <source>
        <dbReference type="EMBL" id="HJH44132.1"/>
    </source>
</evidence>
<comment type="caution">
    <text evidence="5">The sequence shown here is derived from an EMBL/GenBank/DDBJ whole genome shotgun (WGS) entry which is preliminary data.</text>
</comment>
<keyword evidence="2" id="KW-0547">Nucleotide-binding</keyword>
<dbReference type="InterPro" id="IPR015854">
    <property type="entry name" value="ABC_transpr_LolD-like"/>
</dbReference>
<evidence type="ECO:0000259" key="4">
    <source>
        <dbReference type="PROSITE" id="PS50893"/>
    </source>
</evidence>
<evidence type="ECO:0000256" key="3">
    <source>
        <dbReference type="ARBA" id="ARBA00022840"/>
    </source>
</evidence>
<dbReference type="GO" id="GO:0022857">
    <property type="term" value="F:transmembrane transporter activity"/>
    <property type="evidence" value="ECO:0007669"/>
    <property type="project" value="TreeGrafter"/>
</dbReference>
<dbReference type="InterPro" id="IPR027417">
    <property type="entry name" value="P-loop_NTPase"/>
</dbReference>
<evidence type="ECO:0000256" key="1">
    <source>
        <dbReference type="ARBA" id="ARBA00005417"/>
    </source>
</evidence>